<evidence type="ECO:0000313" key="4">
    <source>
        <dbReference type="Proteomes" id="UP000001555"/>
    </source>
</evidence>
<feature type="region of interest" description="Disordered" evidence="1">
    <location>
        <begin position="86"/>
        <end position="106"/>
    </location>
</feature>
<dbReference type="AlphaFoldDB" id="B7P3H2"/>
<dbReference type="PaxDb" id="6945-B7P3H2"/>
<organism>
    <name type="scientific">Ixodes scapularis</name>
    <name type="common">Black-legged tick</name>
    <name type="synonym">Deer tick</name>
    <dbReference type="NCBI Taxonomy" id="6945"/>
    <lineage>
        <taxon>Eukaryota</taxon>
        <taxon>Metazoa</taxon>
        <taxon>Ecdysozoa</taxon>
        <taxon>Arthropoda</taxon>
        <taxon>Chelicerata</taxon>
        <taxon>Arachnida</taxon>
        <taxon>Acari</taxon>
        <taxon>Parasitiformes</taxon>
        <taxon>Ixodida</taxon>
        <taxon>Ixodoidea</taxon>
        <taxon>Ixodidae</taxon>
        <taxon>Ixodinae</taxon>
        <taxon>Ixodes</taxon>
    </lineage>
</organism>
<dbReference type="HOGENOM" id="CLU_1850139_0_0_1"/>
<protein>
    <submittedName>
        <fullName evidence="2 3">Uncharacterized protein</fullName>
    </submittedName>
</protein>
<dbReference type="VEuPathDB" id="VectorBase:ISCI001312"/>
<dbReference type="InParanoid" id="B7P3H2"/>
<gene>
    <name evidence="2" type="ORF">IscW_ISCW001312</name>
</gene>
<evidence type="ECO:0000256" key="1">
    <source>
        <dbReference type="SAM" id="MobiDB-lite"/>
    </source>
</evidence>
<dbReference type="EMBL" id="ABJB010351699">
    <property type="status" value="NOT_ANNOTATED_CDS"/>
    <property type="molecule type" value="Genomic_DNA"/>
</dbReference>
<reference evidence="2 4" key="1">
    <citation type="submission" date="2008-03" db="EMBL/GenBank/DDBJ databases">
        <title>Annotation of Ixodes scapularis.</title>
        <authorList>
            <consortium name="Ixodes scapularis Genome Project Consortium"/>
            <person name="Caler E."/>
            <person name="Hannick L.I."/>
            <person name="Bidwell S."/>
            <person name="Joardar V."/>
            <person name="Thiagarajan M."/>
            <person name="Amedeo P."/>
            <person name="Galinsky K.J."/>
            <person name="Schobel S."/>
            <person name="Inman J."/>
            <person name="Hostetler J."/>
            <person name="Miller J."/>
            <person name="Hammond M."/>
            <person name="Megy K."/>
            <person name="Lawson D."/>
            <person name="Kodira C."/>
            <person name="Sutton G."/>
            <person name="Meyer J."/>
            <person name="Hill C.A."/>
            <person name="Birren B."/>
            <person name="Nene V."/>
            <person name="Collins F."/>
            <person name="Alarcon-Chaidez F."/>
            <person name="Wikel S."/>
            <person name="Strausberg R."/>
        </authorList>
    </citation>
    <scope>NUCLEOTIDE SEQUENCE [LARGE SCALE GENOMIC DNA]</scope>
    <source>
        <strain evidence="4">Wikel</strain>
        <strain evidence="2">Wikel colony</strain>
    </source>
</reference>
<dbReference type="EMBL" id="DS628877">
    <property type="protein sequence ID" value="EEC01144.1"/>
    <property type="molecule type" value="Genomic_DNA"/>
</dbReference>
<proteinExistence type="predicted"/>
<dbReference type="Proteomes" id="UP000001555">
    <property type="component" value="Unassembled WGS sequence"/>
</dbReference>
<evidence type="ECO:0000313" key="2">
    <source>
        <dbReference type="EMBL" id="EEC01144.1"/>
    </source>
</evidence>
<keyword evidence="4" id="KW-1185">Reference proteome</keyword>
<evidence type="ECO:0000313" key="3">
    <source>
        <dbReference type="EnsemblMetazoa" id="ISCW001312-PA"/>
    </source>
</evidence>
<sequence length="139" mass="15512">HSHHEETPCARIYIFTTRTHTPAHGQEVHSQPELIRCACGCPLVDECEKPHLHNLLLLGLAYKYKAGAPYQHQWKAVGEFSSSMRHTRARANTNTHTHGGEQPGDVVPLHKLSSWLDSSTATPHKNGDHVSTPLFAVVW</sequence>
<feature type="non-terminal residue" evidence="2">
    <location>
        <position position="1"/>
    </location>
</feature>
<name>B7P3H2_IXOSC</name>
<dbReference type="VEuPathDB" id="VectorBase:ISCW001312"/>
<feature type="compositionally biased region" description="Polar residues" evidence="1">
    <location>
        <begin position="86"/>
        <end position="97"/>
    </location>
</feature>
<dbReference type="EnsemblMetazoa" id="ISCW001312-RA">
    <property type="protein sequence ID" value="ISCW001312-PA"/>
    <property type="gene ID" value="ISCW001312"/>
</dbReference>
<accession>B7P3H2</accession>
<reference evidence="3" key="2">
    <citation type="submission" date="2020-05" db="UniProtKB">
        <authorList>
            <consortium name="EnsemblMetazoa"/>
        </authorList>
    </citation>
    <scope>IDENTIFICATION</scope>
    <source>
        <strain evidence="3">wikel</strain>
    </source>
</reference>